<sequence>MVVQSLPAVTVAASSVLKTTRFREQLSSQLPWLSDTPAALYMTVLILLAATGITVLAVDFHARRR</sequence>
<feature type="transmembrane region" description="Helical" evidence="1">
    <location>
        <begin position="38"/>
        <end position="58"/>
    </location>
</feature>
<keyword evidence="1" id="KW-0812">Transmembrane</keyword>
<keyword evidence="3" id="KW-1185">Reference proteome</keyword>
<dbReference type="Proteomes" id="UP001230328">
    <property type="component" value="Unassembled WGS sequence"/>
</dbReference>
<comment type="caution">
    <text evidence="2">The sequence shown here is derived from an EMBL/GenBank/DDBJ whole genome shotgun (WGS) entry which is preliminary data.</text>
</comment>
<evidence type="ECO:0008006" key="4">
    <source>
        <dbReference type="Google" id="ProtNLM"/>
    </source>
</evidence>
<keyword evidence="1" id="KW-0472">Membrane</keyword>
<keyword evidence="1" id="KW-1133">Transmembrane helix</keyword>
<name>A0ABU0SGX9_9ACTN</name>
<gene>
    <name evidence="2" type="ORF">QF035_000330</name>
</gene>
<organism evidence="2 3">
    <name type="scientific">Streptomyces umbrinus</name>
    <dbReference type="NCBI Taxonomy" id="67370"/>
    <lineage>
        <taxon>Bacteria</taxon>
        <taxon>Bacillati</taxon>
        <taxon>Actinomycetota</taxon>
        <taxon>Actinomycetes</taxon>
        <taxon>Kitasatosporales</taxon>
        <taxon>Streptomycetaceae</taxon>
        <taxon>Streptomyces</taxon>
        <taxon>Streptomyces phaeochromogenes group</taxon>
    </lineage>
</organism>
<proteinExistence type="predicted"/>
<reference evidence="2 3" key="1">
    <citation type="submission" date="2023-07" db="EMBL/GenBank/DDBJ databases">
        <title>Comparative genomics of wheat-associated soil bacteria to identify genetic determinants of phenazine resistance.</title>
        <authorList>
            <person name="Mouncey N."/>
        </authorList>
    </citation>
    <scope>NUCLEOTIDE SEQUENCE [LARGE SCALE GENOMIC DNA]</scope>
    <source>
        <strain evidence="2 3">V2I4</strain>
    </source>
</reference>
<protein>
    <recommendedName>
        <fullName evidence="4">ABC transporter permease</fullName>
    </recommendedName>
</protein>
<evidence type="ECO:0000313" key="3">
    <source>
        <dbReference type="Proteomes" id="UP001230328"/>
    </source>
</evidence>
<evidence type="ECO:0000313" key="2">
    <source>
        <dbReference type="EMBL" id="MDQ1022748.1"/>
    </source>
</evidence>
<accession>A0ABU0SGX9</accession>
<dbReference type="EMBL" id="JAUSZI010000002">
    <property type="protein sequence ID" value="MDQ1022748.1"/>
    <property type="molecule type" value="Genomic_DNA"/>
</dbReference>
<evidence type="ECO:0000256" key="1">
    <source>
        <dbReference type="SAM" id="Phobius"/>
    </source>
</evidence>